<accession>A0ABV5VQW8</accession>
<gene>
    <name evidence="2" type="ORF">ACFFNY_03640</name>
</gene>
<dbReference type="EMBL" id="JBHMAG010000004">
    <property type="protein sequence ID" value="MFB9750656.1"/>
    <property type="molecule type" value="Genomic_DNA"/>
</dbReference>
<keyword evidence="1" id="KW-0732">Signal</keyword>
<reference evidence="2 3" key="1">
    <citation type="submission" date="2024-09" db="EMBL/GenBank/DDBJ databases">
        <authorList>
            <person name="Sun Q."/>
            <person name="Mori K."/>
        </authorList>
    </citation>
    <scope>NUCLEOTIDE SEQUENCE [LARGE SCALE GENOMIC DNA]</scope>
    <source>
        <strain evidence="2 3">JCM 12520</strain>
    </source>
</reference>
<evidence type="ECO:0000313" key="3">
    <source>
        <dbReference type="Proteomes" id="UP001589619"/>
    </source>
</evidence>
<evidence type="ECO:0000256" key="1">
    <source>
        <dbReference type="SAM" id="SignalP"/>
    </source>
</evidence>
<sequence>MKKLATALTSVALLLTVGTSALASEASISPKGNLVVEESVNNGVKVYTVSGEGSKADASNLLNNYQAQKQLNSQRDISQSEISPMGTAWTCYSGQTVIAYGSSVDAKNTTTVNNFCSGVDLLTFPFETKYRSAEKGSQQAFWGGSTPFRADKIVLKQTTKFTGVAFSVAAPPGGSASSDTAVWESEPMLNEYVVNVDRPRVEAKTSAWTSGWIDETQVIDGSDIYIGSTIYRPQSVINF</sequence>
<name>A0ABV5VQW8_9BACL</name>
<feature type="chain" id="PRO_5045965654" evidence="1">
    <location>
        <begin position="24"/>
        <end position="239"/>
    </location>
</feature>
<feature type="signal peptide" evidence="1">
    <location>
        <begin position="1"/>
        <end position="23"/>
    </location>
</feature>
<evidence type="ECO:0000313" key="2">
    <source>
        <dbReference type="EMBL" id="MFB9750656.1"/>
    </source>
</evidence>
<comment type="caution">
    <text evidence="2">The sequence shown here is derived from an EMBL/GenBank/DDBJ whole genome shotgun (WGS) entry which is preliminary data.</text>
</comment>
<keyword evidence="3" id="KW-1185">Reference proteome</keyword>
<dbReference type="RefSeq" id="WP_344904642.1">
    <property type="nucleotide sequence ID" value="NZ_BAAAYO010000002.1"/>
</dbReference>
<dbReference type="Proteomes" id="UP001589619">
    <property type="component" value="Unassembled WGS sequence"/>
</dbReference>
<proteinExistence type="predicted"/>
<protein>
    <submittedName>
        <fullName evidence="2">Uncharacterized protein</fullName>
    </submittedName>
</protein>
<organism evidence="2 3">
    <name type="scientific">Paenibacillus hodogayensis</name>
    <dbReference type="NCBI Taxonomy" id="279208"/>
    <lineage>
        <taxon>Bacteria</taxon>
        <taxon>Bacillati</taxon>
        <taxon>Bacillota</taxon>
        <taxon>Bacilli</taxon>
        <taxon>Bacillales</taxon>
        <taxon>Paenibacillaceae</taxon>
        <taxon>Paenibacillus</taxon>
    </lineage>
</organism>